<dbReference type="OrthoDB" id="6686585at2"/>
<keyword evidence="1" id="KW-0812">Transmembrane</keyword>
<dbReference type="EMBL" id="APQK01000005">
    <property type="protein sequence ID" value="ENW06597.1"/>
    <property type="molecule type" value="Genomic_DNA"/>
</dbReference>
<name>N9E8T3_9GAMM</name>
<feature type="transmembrane region" description="Helical" evidence="1">
    <location>
        <begin position="12"/>
        <end position="31"/>
    </location>
</feature>
<accession>N9E8T3</accession>
<gene>
    <name evidence="2" type="ORF">F934_00555</name>
</gene>
<evidence type="ECO:0000256" key="1">
    <source>
        <dbReference type="SAM" id="Phobius"/>
    </source>
</evidence>
<keyword evidence="1" id="KW-1133">Transmembrane helix</keyword>
<dbReference type="Proteomes" id="UP000018417">
    <property type="component" value="Unassembled WGS sequence"/>
</dbReference>
<dbReference type="HOGENOM" id="CLU_1393702_0_0_6"/>
<dbReference type="PATRIC" id="fig|1217649.3.peg.526"/>
<feature type="transmembrane region" description="Helical" evidence="1">
    <location>
        <begin position="84"/>
        <end position="110"/>
    </location>
</feature>
<evidence type="ECO:0000313" key="3">
    <source>
        <dbReference type="Proteomes" id="UP000018417"/>
    </source>
</evidence>
<comment type="caution">
    <text evidence="2">The sequence shown here is derived from an EMBL/GenBank/DDBJ whole genome shotgun (WGS) entry which is preliminary data.</text>
</comment>
<dbReference type="GeneID" id="29856974"/>
<sequence>MPHYKITKYYYHYYVLACLFFLSISAAIYIFKANFSPTLTVKIFALVIAGFFYVLLILYFLNLKMNQEWVIPRQWRRVQTQPKFYALVIFPLFIIPLLWLNLAGTIPMLLTYMVGQPKIVEISATAVKKRSRNTDFYSFQTVYSGIPIFRITLNEYEAYKNHHLKLKLSTRQSHFGTYILSIDEIQITTQNLTNK</sequence>
<protein>
    <submittedName>
        <fullName evidence="2">Uncharacterized protein</fullName>
    </submittedName>
</protein>
<keyword evidence="1" id="KW-0472">Membrane</keyword>
<dbReference type="AlphaFoldDB" id="N9E8T3"/>
<organism evidence="2 3">
    <name type="scientific">Acinetobacter beijerinckii ANC 3835</name>
    <dbReference type="NCBI Taxonomy" id="1217649"/>
    <lineage>
        <taxon>Bacteria</taxon>
        <taxon>Pseudomonadati</taxon>
        <taxon>Pseudomonadota</taxon>
        <taxon>Gammaproteobacteria</taxon>
        <taxon>Moraxellales</taxon>
        <taxon>Moraxellaceae</taxon>
        <taxon>Acinetobacter</taxon>
    </lineage>
</organism>
<proteinExistence type="predicted"/>
<evidence type="ECO:0000313" key="2">
    <source>
        <dbReference type="EMBL" id="ENW06597.1"/>
    </source>
</evidence>
<reference evidence="2 3" key="1">
    <citation type="submission" date="2013-02" db="EMBL/GenBank/DDBJ databases">
        <title>The Genome Sequence of Acinetobacter beijerinckii ANC 3835.</title>
        <authorList>
            <consortium name="The Broad Institute Genome Sequencing Platform"/>
            <consortium name="The Broad Institute Genome Sequencing Center for Infectious Disease"/>
            <person name="Cerqueira G."/>
            <person name="Feldgarden M."/>
            <person name="Courvalin P."/>
            <person name="Perichon B."/>
            <person name="Grillot-Courvalin C."/>
            <person name="Clermont D."/>
            <person name="Rocha E."/>
            <person name="Yoon E.-J."/>
            <person name="Nemec A."/>
            <person name="Walker B."/>
            <person name="Young S.K."/>
            <person name="Zeng Q."/>
            <person name="Gargeya S."/>
            <person name="Fitzgerald M."/>
            <person name="Haas B."/>
            <person name="Abouelleil A."/>
            <person name="Alvarado L."/>
            <person name="Arachchi H.M."/>
            <person name="Berlin A.M."/>
            <person name="Chapman S.B."/>
            <person name="Dewar J."/>
            <person name="Goldberg J."/>
            <person name="Griggs A."/>
            <person name="Gujja S."/>
            <person name="Hansen M."/>
            <person name="Howarth C."/>
            <person name="Imamovic A."/>
            <person name="Larimer J."/>
            <person name="McCowan C."/>
            <person name="Murphy C."/>
            <person name="Neiman D."/>
            <person name="Pearson M."/>
            <person name="Priest M."/>
            <person name="Roberts A."/>
            <person name="Saif S."/>
            <person name="Shea T."/>
            <person name="Sisk P."/>
            <person name="Sykes S."/>
            <person name="Wortman J."/>
            <person name="Nusbaum C."/>
            <person name="Birren B."/>
        </authorList>
    </citation>
    <scope>NUCLEOTIDE SEQUENCE [LARGE SCALE GENOMIC DNA]</scope>
    <source>
        <strain evidence="2 3">ANC 3835</strain>
    </source>
</reference>
<dbReference type="RefSeq" id="WP_005051990.1">
    <property type="nucleotide sequence ID" value="NZ_KB849758.1"/>
</dbReference>
<feature type="transmembrane region" description="Helical" evidence="1">
    <location>
        <begin position="43"/>
        <end position="63"/>
    </location>
</feature>